<protein>
    <submittedName>
        <fullName evidence="1">Uncharacterized protein</fullName>
    </submittedName>
</protein>
<dbReference type="EMBL" id="UYRU01050049">
    <property type="protein sequence ID" value="VDN10814.1"/>
    <property type="molecule type" value="Genomic_DNA"/>
</dbReference>
<organism evidence="1 2">
    <name type="scientific">Dibothriocephalus latus</name>
    <name type="common">Fish tapeworm</name>
    <name type="synonym">Diphyllobothrium latum</name>
    <dbReference type="NCBI Taxonomy" id="60516"/>
    <lineage>
        <taxon>Eukaryota</taxon>
        <taxon>Metazoa</taxon>
        <taxon>Spiralia</taxon>
        <taxon>Lophotrochozoa</taxon>
        <taxon>Platyhelminthes</taxon>
        <taxon>Cestoda</taxon>
        <taxon>Eucestoda</taxon>
        <taxon>Diphyllobothriidea</taxon>
        <taxon>Diphyllobothriidae</taxon>
        <taxon>Dibothriocephalus</taxon>
    </lineage>
</organism>
<proteinExistence type="predicted"/>
<gene>
    <name evidence="1" type="ORF">DILT_LOCUS6645</name>
</gene>
<name>A0A3P7L225_DIBLA</name>
<reference evidence="1 2" key="1">
    <citation type="submission" date="2018-11" db="EMBL/GenBank/DDBJ databases">
        <authorList>
            <consortium name="Pathogen Informatics"/>
        </authorList>
    </citation>
    <scope>NUCLEOTIDE SEQUENCE [LARGE SCALE GENOMIC DNA]</scope>
</reference>
<dbReference type="Proteomes" id="UP000281553">
    <property type="component" value="Unassembled WGS sequence"/>
</dbReference>
<evidence type="ECO:0000313" key="1">
    <source>
        <dbReference type="EMBL" id="VDN10814.1"/>
    </source>
</evidence>
<evidence type="ECO:0000313" key="2">
    <source>
        <dbReference type="Proteomes" id="UP000281553"/>
    </source>
</evidence>
<accession>A0A3P7L225</accession>
<keyword evidence="2" id="KW-1185">Reference proteome</keyword>
<dbReference type="AlphaFoldDB" id="A0A3P7L225"/>
<sequence length="137" mass="15519">MRAAYADETAIKLPHAYHQFLPESMINVVSPTADVTSTQMSPEKLTAKKIEVLQKYRAHVLTGEKALKAKIKGALQETVWNELSPTLLKGQELELELDRMKELLDKSNPVDRVLWLTLPEVTQAHRELYKAVGELIQ</sequence>